<dbReference type="EMBL" id="KN838908">
    <property type="protein sequence ID" value="KIJ92462.1"/>
    <property type="molecule type" value="Genomic_DNA"/>
</dbReference>
<accession>A0A0C9X7Z6</accession>
<reference evidence="1 2" key="1">
    <citation type="submission" date="2014-04" db="EMBL/GenBank/DDBJ databases">
        <authorList>
            <consortium name="DOE Joint Genome Institute"/>
            <person name="Kuo A."/>
            <person name="Kohler A."/>
            <person name="Nagy L.G."/>
            <person name="Floudas D."/>
            <person name="Copeland A."/>
            <person name="Barry K.W."/>
            <person name="Cichocki N."/>
            <person name="Veneault-Fourrey C."/>
            <person name="LaButti K."/>
            <person name="Lindquist E.A."/>
            <person name="Lipzen A."/>
            <person name="Lundell T."/>
            <person name="Morin E."/>
            <person name="Murat C."/>
            <person name="Sun H."/>
            <person name="Tunlid A."/>
            <person name="Henrissat B."/>
            <person name="Grigoriev I.V."/>
            <person name="Hibbett D.S."/>
            <person name="Martin F."/>
            <person name="Nordberg H.P."/>
            <person name="Cantor M.N."/>
            <person name="Hua S.X."/>
        </authorList>
    </citation>
    <scope>NUCLEOTIDE SEQUENCE [LARGE SCALE GENOMIC DNA]</scope>
    <source>
        <strain evidence="1 2">LaAM-08-1</strain>
    </source>
</reference>
<proteinExistence type="predicted"/>
<organism evidence="1 2">
    <name type="scientific">Laccaria amethystina LaAM-08-1</name>
    <dbReference type="NCBI Taxonomy" id="1095629"/>
    <lineage>
        <taxon>Eukaryota</taxon>
        <taxon>Fungi</taxon>
        <taxon>Dikarya</taxon>
        <taxon>Basidiomycota</taxon>
        <taxon>Agaricomycotina</taxon>
        <taxon>Agaricomycetes</taxon>
        <taxon>Agaricomycetidae</taxon>
        <taxon>Agaricales</taxon>
        <taxon>Agaricineae</taxon>
        <taxon>Hydnangiaceae</taxon>
        <taxon>Laccaria</taxon>
    </lineage>
</organism>
<dbReference type="OrthoDB" id="2804062at2759"/>
<gene>
    <name evidence="1" type="ORF">K443DRAFT_13589</name>
</gene>
<dbReference type="HOGENOM" id="CLU_003703_0_3_1"/>
<dbReference type="STRING" id="1095629.A0A0C9X7Z6"/>
<sequence length="425" mass="49614">MANFPEHMRIKSGTKVDVLIPSWHGERCKKSFCLGYTKGARRTCGEEVEISWNRWNFRKIVGFRTLFAKRFQEVVLMSKKQPEVSNKFSEMFPSEVINKWIKMVENWEANPKAVNPYNEPEKTTTLQDARLELAQEENAQLASGFVFKNELSRSKGKGTSKQLADLEEKRSSLIWQIQLWRPVQLAYIPLVTTLLPLVHDVDEYTNQYANPESTTLFLPSSLPPSILTLSEVKEMGEAERRLCEPQADDALSEIRCLRHIITGLWLFKKINKLQCAAHHYHTAYNALLALDPTGSWRERLRKLNPADIRGPGRDPDDVEDAKRSKGQFEPLWIWLVPRSPCERGDDQTEEEFNDTMHAEWAQTRARKSRWNEELLIIQEEMHRVLSYCEWRAKWWLEQENRRQIEDMSVLSRVSAYAHKEASICH</sequence>
<dbReference type="Proteomes" id="UP000054477">
    <property type="component" value="Unassembled WGS sequence"/>
</dbReference>
<protein>
    <submittedName>
        <fullName evidence="1">Uncharacterized protein</fullName>
    </submittedName>
</protein>
<evidence type="ECO:0000313" key="1">
    <source>
        <dbReference type="EMBL" id="KIJ92462.1"/>
    </source>
</evidence>
<name>A0A0C9X7Z6_9AGAR</name>
<dbReference type="AlphaFoldDB" id="A0A0C9X7Z6"/>
<keyword evidence="2" id="KW-1185">Reference proteome</keyword>
<reference evidence="2" key="2">
    <citation type="submission" date="2015-01" db="EMBL/GenBank/DDBJ databases">
        <title>Evolutionary Origins and Diversification of the Mycorrhizal Mutualists.</title>
        <authorList>
            <consortium name="DOE Joint Genome Institute"/>
            <consortium name="Mycorrhizal Genomics Consortium"/>
            <person name="Kohler A."/>
            <person name="Kuo A."/>
            <person name="Nagy L.G."/>
            <person name="Floudas D."/>
            <person name="Copeland A."/>
            <person name="Barry K.W."/>
            <person name="Cichocki N."/>
            <person name="Veneault-Fourrey C."/>
            <person name="LaButti K."/>
            <person name="Lindquist E.A."/>
            <person name="Lipzen A."/>
            <person name="Lundell T."/>
            <person name="Morin E."/>
            <person name="Murat C."/>
            <person name="Riley R."/>
            <person name="Ohm R."/>
            <person name="Sun H."/>
            <person name="Tunlid A."/>
            <person name="Henrissat B."/>
            <person name="Grigoriev I.V."/>
            <person name="Hibbett D.S."/>
            <person name="Martin F."/>
        </authorList>
    </citation>
    <scope>NUCLEOTIDE SEQUENCE [LARGE SCALE GENOMIC DNA]</scope>
    <source>
        <strain evidence="2">LaAM-08-1</strain>
    </source>
</reference>
<evidence type="ECO:0000313" key="2">
    <source>
        <dbReference type="Proteomes" id="UP000054477"/>
    </source>
</evidence>